<dbReference type="SUPFAM" id="SSF51735">
    <property type="entry name" value="NAD(P)-binding Rossmann-fold domains"/>
    <property type="match status" value="1"/>
</dbReference>
<dbReference type="InterPro" id="IPR036291">
    <property type="entry name" value="NAD(P)-bd_dom_sf"/>
</dbReference>
<evidence type="ECO:0008006" key="3">
    <source>
        <dbReference type="Google" id="ProtNLM"/>
    </source>
</evidence>
<dbReference type="HOGENOM" id="CLU_058483_0_0_1"/>
<name>Q0CRS8_ASPTN</name>
<dbReference type="EMBL" id="CH476598">
    <property type="protein sequence ID" value="EAU35408.1"/>
    <property type="molecule type" value="Genomic_DNA"/>
</dbReference>
<dbReference type="RefSeq" id="XP_001212784.1">
    <property type="nucleotide sequence ID" value="XM_001212784.1"/>
</dbReference>
<dbReference type="AlphaFoldDB" id="Q0CRS8"/>
<sequence length="337" mass="38278">MHFIYSCAMFVYLKYTGLGRVFFLQLLKANVAEVQSTTLTVVIIVHFIRTFVVIAMNGRDSNHVIYHVVPKDPHWLFVGPQYHALHHVHPDRFMASVVKIFDWVAGTAYSLRNKNVAITGSSGAFGSSILSQLQTEGVRNIYTLEFGTHWTYRDLSKVGPIFDKADILILAHGTKNQDAMEANCNSTIRLIRLYMERRLSGASGGRILPEIWYVGSEVEMHPTFGVTDMQRYAHSKRAFVPYARALYDCPHVVYRHIVPAAFQSRMDNAFVSSEWAASSTMWWIRRGARYIPVTYTGIADLNFLKFAFWVRPDKDMVAGIGVGNRFMDTPGEKGRLP</sequence>
<dbReference type="Gene3D" id="3.40.50.720">
    <property type="entry name" value="NAD(P)-binding Rossmann-like Domain"/>
    <property type="match status" value="1"/>
</dbReference>
<gene>
    <name evidence="1" type="ORF">ATEG_03606</name>
</gene>
<dbReference type="OrthoDB" id="4350666at2759"/>
<dbReference type="OMA" id="CAMWWIR"/>
<protein>
    <recommendedName>
        <fullName evidence="3">Fatty acid hydroxylase domain-containing protein</fullName>
    </recommendedName>
</protein>
<accession>Q0CRS8</accession>
<dbReference type="GeneID" id="4318355"/>
<proteinExistence type="predicted"/>
<dbReference type="Proteomes" id="UP000007963">
    <property type="component" value="Unassembled WGS sequence"/>
</dbReference>
<reference evidence="2" key="1">
    <citation type="submission" date="2005-09" db="EMBL/GenBank/DDBJ databases">
        <title>Annotation of the Aspergillus terreus NIH2624 genome.</title>
        <authorList>
            <person name="Birren B.W."/>
            <person name="Lander E.S."/>
            <person name="Galagan J.E."/>
            <person name="Nusbaum C."/>
            <person name="Devon K."/>
            <person name="Henn M."/>
            <person name="Ma L.-J."/>
            <person name="Jaffe D.B."/>
            <person name="Butler J."/>
            <person name="Alvarez P."/>
            <person name="Gnerre S."/>
            <person name="Grabherr M."/>
            <person name="Kleber M."/>
            <person name="Mauceli E.W."/>
            <person name="Brockman W."/>
            <person name="Rounsley S."/>
            <person name="Young S.K."/>
            <person name="LaButti K."/>
            <person name="Pushparaj V."/>
            <person name="DeCaprio D."/>
            <person name="Crawford M."/>
            <person name="Koehrsen M."/>
            <person name="Engels R."/>
            <person name="Montgomery P."/>
            <person name="Pearson M."/>
            <person name="Howarth C."/>
            <person name="Larson L."/>
            <person name="Luoma S."/>
            <person name="White J."/>
            <person name="Alvarado L."/>
            <person name="Kodira C.D."/>
            <person name="Zeng Q."/>
            <person name="Oleary S."/>
            <person name="Yandava C."/>
            <person name="Denning D.W."/>
            <person name="Nierman W.C."/>
            <person name="Milne T."/>
            <person name="Madden K."/>
        </authorList>
    </citation>
    <scope>NUCLEOTIDE SEQUENCE [LARGE SCALE GENOMIC DNA]</scope>
    <source>
        <strain evidence="2">NIH 2624 / FGSC A1156</strain>
    </source>
</reference>
<organism evidence="1 2">
    <name type="scientific">Aspergillus terreus (strain NIH 2624 / FGSC A1156)</name>
    <dbReference type="NCBI Taxonomy" id="341663"/>
    <lineage>
        <taxon>Eukaryota</taxon>
        <taxon>Fungi</taxon>
        <taxon>Dikarya</taxon>
        <taxon>Ascomycota</taxon>
        <taxon>Pezizomycotina</taxon>
        <taxon>Eurotiomycetes</taxon>
        <taxon>Eurotiomycetidae</taxon>
        <taxon>Eurotiales</taxon>
        <taxon>Aspergillaceae</taxon>
        <taxon>Aspergillus</taxon>
        <taxon>Aspergillus subgen. Circumdati</taxon>
    </lineage>
</organism>
<evidence type="ECO:0000313" key="1">
    <source>
        <dbReference type="EMBL" id="EAU35408.1"/>
    </source>
</evidence>
<dbReference type="eggNOG" id="ENOG502SJ0Q">
    <property type="taxonomic scope" value="Eukaryota"/>
</dbReference>
<dbReference type="VEuPathDB" id="FungiDB:ATEG_03606"/>
<dbReference type="STRING" id="341663.Q0CRS8"/>
<evidence type="ECO:0000313" key="2">
    <source>
        <dbReference type="Proteomes" id="UP000007963"/>
    </source>
</evidence>